<keyword evidence="2" id="KW-1185">Reference proteome</keyword>
<dbReference type="EMBL" id="LN679238">
    <property type="protein sequence ID" value="CEL53762.1"/>
    <property type="molecule type" value="Genomic_DNA"/>
</dbReference>
<organism evidence="1 2">
    <name type="scientific">Thanatephorus cucumeris (strain AG1-IB / isolate 7/3/14)</name>
    <name type="common">Lettuce bottom rot fungus</name>
    <name type="synonym">Rhizoctonia solani</name>
    <dbReference type="NCBI Taxonomy" id="1108050"/>
    <lineage>
        <taxon>Eukaryota</taxon>
        <taxon>Fungi</taxon>
        <taxon>Dikarya</taxon>
        <taxon>Basidiomycota</taxon>
        <taxon>Agaricomycotina</taxon>
        <taxon>Agaricomycetes</taxon>
        <taxon>Cantharellales</taxon>
        <taxon>Ceratobasidiaceae</taxon>
        <taxon>Rhizoctonia</taxon>
        <taxon>Rhizoctonia solani AG-1</taxon>
    </lineage>
</organism>
<evidence type="ECO:0000313" key="1">
    <source>
        <dbReference type="EMBL" id="CEL53762.1"/>
    </source>
</evidence>
<dbReference type="AlphaFoldDB" id="A0A0B7FC03"/>
<dbReference type="STRING" id="1108050.A0A0B7FC03"/>
<protein>
    <submittedName>
        <fullName evidence="1">Uncharacterized protein</fullName>
    </submittedName>
</protein>
<name>A0A0B7FC03_THACB</name>
<accession>A0A0B7FC03</accession>
<evidence type="ECO:0000313" key="2">
    <source>
        <dbReference type="Proteomes" id="UP000059188"/>
    </source>
</evidence>
<sequence length="394" mass="44823">MSSLKLWIPQQSDNVRQRQCSNCGWNDSLLQCTGTDEKMCHTRICYQSVDDPEGNLRCLELCTPGQALTLSKYNEEKAVWKCPGCWKGRGPYPHRIRPATRRYDTHLGESCRHDVGICKSVRIVVIYTSECREQANGYAKLLVSLWMGHGWKYHLVLLELEDTLPVKGVYNDEKAFESDQECTTYFVLVFPSVSLEDTMICLPGGRVWNNVSQCIADILPQSVAQIVERSHAWHAVLCCNVYKYFQGKEALQRRNAVINSIKTSRMKSLVLVFTEGAEWRPGWTSSMVGGSLPLIVAGGYDVFETYKRNWLSNPAGHDRFNIAIVTQDQGIELRNITGYKVIADANVNPGRFGFRIVHVSAKPHFFSEEQAVVREWMKVLMKATLLRNYNEPSL</sequence>
<proteinExistence type="predicted"/>
<dbReference type="Proteomes" id="UP000059188">
    <property type="component" value="Unassembled WGS sequence"/>
</dbReference>
<reference evidence="1 2" key="1">
    <citation type="submission" date="2014-11" db="EMBL/GenBank/DDBJ databases">
        <authorList>
            <person name="Wibberg Daniel"/>
        </authorList>
    </citation>
    <scope>NUCLEOTIDE SEQUENCE [LARGE SCALE GENOMIC DNA]</scope>
    <source>
        <strain evidence="1">Rhizoctonia solani AG1-IB 7/3/14</strain>
    </source>
</reference>
<gene>
    <name evidence="1" type="ORF">RSOLAG1IB_11500</name>
</gene>